<dbReference type="InterPro" id="IPR025303">
    <property type="entry name" value="PdaC"/>
</dbReference>
<dbReference type="Pfam" id="PF13739">
    <property type="entry name" value="PdaC"/>
    <property type="match status" value="1"/>
</dbReference>
<dbReference type="Proteomes" id="UP000184536">
    <property type="component" value="Unassembled WGS sequence"/>
</dbReference>
<evidence type="ECO:0000313" key="3">
    <source>
        <dbReference type="EMBL" id="SHK19051.1"/>
    </source>
</evidence>
<organism evidence="3 4">
    <name type="scientific">Geosporobacter subterraneus DSM 17957</name>
    <dbReference type="NCBI Taxonomy" id="1121919"/>
    <lineage>
        <taxon>Bacteria</taxon>
        <taxon>Bacillati</taxon>
        <taxon>Bacillota</taxon>
        <taxon>Clostridia</taxon>
        <taxon>Peptostreptococcales</taxon>
        <taxon>Thermotaleaceae</taxon>
        <taxon>Geosporobacter</taxon>
    </lineage>
</organism>
<dbReference type="Pfam" id="PF11738">
    <property type="entry name" value="DUF3298"/>
    <property type="match status" value="1"/>
</dbReference>
<accession>A0A1M6QFR3</accession>
<name>A0A1M6QFR3_9FIRM</name>
<dbReference type="AlphaFoldDB" id="A0A1M6QFR3"/>
<sequence length="244" mass="28417">MYNNYRGYGYPYNLLGVPVSLYRTMNSSLNINPVTVQTKEVRYKKPYIEAYLRIPVLQGPMFQAALNRINSAVENDIMEFNRQMEEAAKEYVERPMLEGVDVKPYIISNVYRITYNRNNLISIVLVYYEFVGGRDYYIKVSYNYNLLTGNPLSIGDLFRENVDYRRMINEAIRNEIQRNPGAYFPGTAEQFQGIAVDQPFYIENDHIVIFFGFHQIAPTEAAIPVISLPFRLFGNTLRPELLVR</sequence>
<keyword evidence="4" id="KW-1185">Reference proteome</keyword>
<evidence type="ECO:0008006" key="5">
    <source>
        <dbReference type="Google" id="ProtNLM"/>
    </source>
</evidence>
<dbReference type="InterPro" id="IPR037126">
    <property type="entry name" value="PdaC/RsiV-like_sf"/>
</dbReference>
<reference evidence="4" key="1">
    <citation type="submission" date="2016-11" db="EMBL/GenBank/DDBJ databases">
        <authorList>
            <person name="Varghese N."/>
            <person name="Submissions S."/>
        </authorList>
    </citation>
    <scope>NUCLEOTIDE SEQUENCE [LARGE SCALE GENOMIC DNA]</scope>
    <source>
        <strain evidence="4">DSM 17957</strain>
    </source>
</reference>
<evidence type="ECO:0000259" key="1">
    <source>
        <dbReference type="Pfam" id="PF11738"/>
    </source>
</evidence>
<dbReference type="Gene3D" id="3.30.565.40">
    <property type="entry name" value="Fervidobacterium nodosum Rt17-B1 like"/>
    <property type="match status" value="1"/>
</dbReference>
<dbReference type="EMBL" id="FQZV01000090">
    <property type="protein sequence ID" value="SHK19051.1"/>
    <property type="molecule type" value="Genomic_DNA"/>
</dbReference>
<dbReference type="STRING" id="1121919.SAMN02745975_03840"/>
<dbReference type="Gene3D" id="3.90.640.20">
    <property type="entry name" value="Heat-shock cognate protein, ATPase"/>
    <property type="match status" value="1"/>
</dbReference>
<feature type="domain" description="Deacetylase PdaC" evidence="2">
    <location>
        <begin position="44"/>
        <end position="133"/>
    </location>
</feature>
<evidence type="ECO:0000259" key="2">
    <source>
        <dbReference type="Pfam" id="PF13739"/>
    </source>
</evidence>
<protein>
    <recommendedName>
        <fullName evidence="5">DUF3298 domain-containing protein</fullName>
    </recommendedName>
</protein>
<dbReference type="InterPro" id="IPR021729">
    <property type="entry name" value="DUF3298"/>
</dbReference>
<dbReference type="RefSeq" id="WP_110942777.1">
    <property type="nucleotide sequence ID" value="NZ_FQZV01000090.1"/>
</dbReference>
<gene>
    <name evidence="3" type="ORF">SAMN02745975_03840</name>
</gene>
<dbReference type="OrthoDB" id="5637at2"/>
<evidence type="ECO:0000313" key="4">
    <source>
        <dbReference type="Proteomes" id="UP000184536"/>
    </source>
</evidence>
<feature type="domain" description="DUF3298" evidence="1">
    <location>
        <begin position="156"/>
        <end position="230"/>
    </location>
</feature>
<proteinExistence type="predicted"/>